<organism evidence="5 6">
    <name type="scientific">Aliisedimentitalea scapharcae</name>
    <dbReference type="NCBI Taxonomy" id="1524259"/>
    <lineage>
        <taxon>Bacteria</taxon>
        <taxon>Pseudomonadati</taxon>
        <taxon>Pseudomonadota</taxon>
        <taxon>Alphaproteobacteria</taxon>
        <taxon>Rhodobacterales</taxon>
        <taxon>Roseobacteraceae</taxon>
        <taxon>Aliisedimentitalea</taxon>
    </lineage>
</organism>
<keyword evidence="1" id="KW-0805">Transcription regulation</keyword>
<dbReference type="SMART" id="SM00342">
    <property type="entry name" value="HTH_ARAC"/>
    <property type="match status" value="1"/>
</dbReference>
<dbReference type="EMBL" id="CP123586">
    <property type="protein sequence ID" value="WZK91403.1"/>
    <property type="molecule type" value="Genomic_DNA"/>
</dbReference>
<reference evidence="5 6" key="1">
    <citation type="submission" date="2023-04" db="EMBL/GenBank/DDBJ databases">
        <title>Complete genome sequence of Alisedimentitalea scapharcae.</title>
        <authorList>
            <person name="Rong J.-C."/>
            <person name="Yi M.-L."/>
            <person name="Zhao Q."/>
        </authorList>
    </citation>
    <scope>NUCLEOTIDE SEQUENCE [LARGE SCALE GENOMIC DNA]</scope>
    <source>
        <strain evidence="5 6">KCTC 42119</strain>
        <plasmid evidence="5 6">unnamed2</plasmid>
    </source>
</reference>
<dbReference type="InterPro" id="IPR009057">
    <property type="entry name" value="Homeodomain-like_sf"/>
</dbReference>
<feature type="domain" description="HTH araC/xylS-type" evidence="4">
    <location>
        <begin position="266"/>
        <end position="363"/>
    </location>
</feature>
<accession>A0ABZ2XZ75</accession>
<dbReference type="Gene3D" id="1.10.10.60">
    <property type="entry name" value="Homeodomain-like"/>
    <property type="match status" value="1"/>
</dbReference>
<name>A0ABZ2XZ75_9RHOB</name>
<protein>
    <submittedName>
        <fullName evidence="5">AraC family transcriptional regulator ligand-binding domain-containing protein</fullName>
    </submittedName>
</protein>
<gene>
    <name evidence="5" type="ORF">QEZ52_21935</name>
</gene>
<proteinExistence type="predicted"/>
<dbReference type="Pfam" id="PF12625">
    <property type="entry name" value="Arabinose_bd"/>
    <property type="match status" value="1"/>
</dbReference>
<evidence type="ECO:0000259" key="4">
    <source>
        <dbReference type="PROSITE" id="PS01124"/>
    </source>
</evidence>
<dbReference type="PANTHER" id="PTHR47894:SF4">
    <property type="entry name" value="HTH-TYPE TRANSCRIPTIONAL REGULATOR GADX"/>
    <property type="match status" value="1"/>
</dbReference>
<dbReference type="Proteomes" id="UP001623232">
    <property type="component" value="Plasmid unnamed2"/>
</dbReference>
<evidence type="ECO:0000256" key="3">
    <source>
        <dbReference type="ARBA" id="ARBA00023163"/>
    </source>
</evidence>
<dbReference type="PROSITE" id="PS01124">
    <property type="entry name" value="HTH_ARAC_FAMILY_2"/>
    <property type="match status" value="1"/>
</dbReference>
<keyword evidence="2" id="KW-0238">DNA-binding</keyword>
<evidence type="ECO:0000313" key="5">
    <source>
        <dbReference type="EMBL" id="WZK91403.1"/>
    </source>
</evidence>
<dbReference type="SUPFAM" id="SSF46689">
    <property type="entry name" value="Homeodomain-like"/>
    <property type="match status" value="1"/>
</dbReference>
<evidence type="ECO:0000256" key="1">
    <source>
        <dbReference type="ARBA" id="ARBA00023015"/>
    </source>
</evidence>
<dbReference type="Pfam" id="PF12833">
    <property type="entry name" value="HTH_18"/>
    <property type="match status" value="1"/>
</dbReference>
<dbReference type="InterPro" id="IPR032687">
    <property type="entry name" value="AraC-type_N"/>
</dbReference>
<dbReference type="InterPro" id="IPR018060">
    <property type="entry name" value="HTH_AraC"/>
</dbReference>
<keyword evidence="5" id="KW-0614">Plasmid</keyword>
<dbReference type="RefSeq" id="WP_406651367.1">
    <property type="nucleotide sequence ID" value="NZ_CP123586.1"/>
</dbReference>
<sequence>MVSTFWLSQIHKSLKFEHQMEREGAMIPKGNAGKSTAKNGRILHICTFVGRELGDEELNRLLRRIGVEPGTQSEADFSPQQEATFLREASRAAGDITFAARAGLAFRQANTLTAYIARSSATLRQAIVNGTRAYGLTDTSTEFRLMTKNGHDTLEIVTPDGALLRHHRFQEFRLFGMLARLRAIAGVEFHPDHLCLQHEFGGDQRVFEKLVGCPIQTQSSYSGLQFKPGALDLPLRTHDPELVSYLSDLADTQMKQAGLRRQSVRAKVEALLIAKLPGRILTADEVAADLGMSRRTLTRHLKPENLTFRDIVESLRYDLAKTYLRDGLSISEIAFYLGYGDHAAFSTAFRRWSGQSPRAYQKDI</sequence>
<geneLocation type="plasmid" evidence="5 6">
    <name>unnamed2</name>
</geneLocation>
<dbReference type="PANTHER" id="PTHR47894">
    <property type="entry name" value="HTH-TYPE TRANSCRIPTIONAL REGULATOR GADX"/>
    <property type="match status" value="1"/>
</dbReference>
<keyword evidence="3" id="KW-0804">Transcription</keyword>
<evidence type="ECO:0000313" key="6">
    <source>
        <dbReference type="Proteomes" id="UP001623232"/>
    </source>
</evidence>
<evidence type="ECO:0000256" key="2">
    <source>
        <dbReference type="ARBA" id="ARBA00023125"/>
    </source>
</evidence>
<keyword evidence="6" id="KW-1185">Reference proteome</keyword>